<keyword evidence="2" id="KW-1185">Reference proteome</keyword>
<protein>
    <submittedName>
        <fullName evidence="1">Uncharacterized protein</fullName>
    </submittedName>
</protein>
<dbReference type="Proteomes" id="UP000499080">
    <property type="component" value="Unassembled WGS sequence"/>
</dbReference>
<accession>A0A4Y2DFQ1</accession>
<name>A0A4Y2DFQ1_ARAVE</name>
<proteinExistence type="predicted"/>
<comment type="caution">
    <text evidence="1">The sequence shown here is derived from an EMBL/GenBank/DDBJ whole genome shotgun (WGS) entry which is preliminary data.</text>
</comment>
<dbReference type="AlphaFoldDB" id="A0A4Y2DFQ1"/>
<reference evidence="1 2" key="1">
    <citation type="journal article" date="2019" name="Sci. Rep.">
        <title>Orb-weaving spider Araneus ventricosus genome elucidates the spidroin gene catalogue.</title>
        <authorList>
            <person name="Kono N."/>
            <person name="Nakamura H."/>
            <person name="Ohtoshi R."/>
            <person name="Moran D.A.P."/>
            <person name="Shinohara A."/>
            <person name="Yoshida Y."/>
            <person name="Fujiwara M."/>
            <person name="Mori M."/>
            <person name="Tomita M."/>
            <person name="Arakawa K."/>
        </authorList>
    </citation>
    <scope>NUCLEOTIDE SEQUENCE [LARGE SCALE GENOMIC DNA]</scope>
</reference>
<dbReference type="EMBL" id="BGPR01000350">
    <property type="protein sequence ID" value="GBM14868.1"/>
    <property type="molecule type" value="Genomic_DNA"/>
</dbReference>
<sequence length="82" mass="9485">MELVLPPYLSHQSTCLPSCQAPRLTRRLWSHSGSHRSLPRNKFSKEISEGEVWRSETQIVEEFAWSGVVVSGLPKWMGWEME</sequence>
<evidence type="ECO:0000313" key="1">
    <source>
        <dbReference type="EMBL" id="GBM14868.1"/>
    </source>
</evidence>
<organism evidence="1 2">
    <name type="scientific">Araneus ventricosus</name>
    <name type="common">Orbweaver spider</name>
    <name type="synonym">Epeira ventricosa</name>
    <dbReference type="NCBI Taxonomy" id="182803"/>
    <lineage>
        <taxon>Eukaryota</taxon>
        <taxon>Metazoa</taxon>
        <taxon>Ecdysozoa</taxon>
        <taxon>Arthropoda</taxon>
        <taxon>Chelicerata</taxon>
        <taxon>Arachnida</taxon>
        <taxon>Araneae</taxon>
        <taxon>Araneomorphae</taxon>
        <taxon>Entelegynae</taxon>
        <taxon>Araneoidea</taxon>
        <taxon>Araneidae</taxon>
        <taxon>Araneus</taxon>
    </lineage>
</organism>
<evidence type="ECO:0000313" key="2">
    <source>
        <dbReference type="Proteomes" id="UP000499080"/>
    </source>
</evidence>
<gene>
    <name evidence="1" type="ORF">AVEN_28596_1</name>
</gene>